<evidence type="ECO:0000313" key="2">
    <source>
        <dbReference type="EMBL" id="MBW7455453.1"/>
    </source>
</evidence>
<protein>
    <submittedName>
        <fullName evidence="2">Uncharacterized protein</fullName>
    </submittedName>
</protein>
<feature type="transmembrane region" description="Helical" evidence="1">
    <location>
        <begin position="31"/>
        <end position="48"/>
    </location>
</feature>
<comment type="caution">
    <text evidence="2">The sequence shown here is derived from an EMBL/GenBank/DDBJ whole genome shotgun (WGS) entry which is preliminary data.</text>
</comment>
<keyword evidence="1" id="KW-1133">Transmembrane helix</keyword>
<evidence type="ECO:0000313" key="3">
    <source>
        <dbReference type="Proteomes" id="UP001519887"/>
    </source>
</evidence>
<name>A0ABS7C3I0_9BACL</name>
<reference evidence="2 3" key="1">
    <citation type="submission" date="2021-07" db="EMBL/GenBank/DDBJ databases">
        <title>Paenibacillus radiodurans sp. nov., isolated from the southeastern edge of Tengger Desert.</title>
        <authorList>
            <person name="Zhang G."/>
        </authorList>
    </citation>
    <scope>NUCLEOTIDE SEQUENCE [LARGE SCALE GENOMIC DNA]</scope>
    <source>
        <strain evidence="2 3">CCM 7311</strain>
    </source>
</reference>
<proteinExistence type="predicted"/>
<dbReference type="Proteomes" id="UP001519887">
    <property type="component" value="Unassembled WGS sequence"/>
</dbReference>
<gene>
    <name evidence="2" type="ORF">K0U00_15615</name>
</gene>
<organism evidence="2 3">
    <name type="scientific">Paenibacillus sepulcri</name>
    <dbReference type="NCBI Taxonomy" id="359917"/>
    <lineage>
        <taxon>Bacteria</taxon>
        <taxon>Bacillati</taxon>
        <taxon>Bacillota</taxon>
        <taxon>Bacilli</taxon>
        <taxon>Bacillales</taxon>
        <taxon>Paenibacillaceae</taxon>
        <taxon>Paenibacillus</taxon>
    </lineage>
</organism>
<keyword evidence="1" id="KW-0472">Membrane</keyword>
<sequence length="65" mass="7641">MSLMIFLFILFLAVGMWRMWSNQSGKKDKALFVSITTLGAALWGSIIVRHPFDLNKLIAWMFYWQ</sequence>
<keyword evidence="3" id="KW-1185">Reference proteome</keyword>
<dbReference type="RefSeq" id="WP_210046027.1">
    <property type="nucleotide sequence ID" value="NZ_JBHLVU010000007.1"/>
</dbReference>
<keyword evidence="1" id="KW-0812">Transmembrane</keyword>
<accession>A0ABS7C3I0</accession>
<evidence type="ECO:0000256" key="1">
    <source>
        <dbReference type="SAM" id="Phobius"/>
    </source>
</evidence>
<dbReference type="EMBL" id="JAHZIK010000367">
    <property type="protein sequence ID" value="MBW7455453.1"/>
    <property type="molecule type" value="Genomic_DNA"/>
</dbReference>